<evidence type="ECO:0000256" key="2">
    <source>
        <dbReference type="ARBA" id="ARBA00011245"/>
    </source>
</evidence>
<dbReference type="InterPro" id="IPR047122">
    <property type="entry name" value="Trans-enoyl_RdTase-like"/>
</dbReference>
<dbReference type="GO" id="GO:0016651">
    <property type="term" value="F:oxidoreductase activity, acting on NAD(P)H"/>
    <property type="evidence" value="ECO:0007669"/>
    <property type="project" value="InterPro"/>
</dbReference>
<comment type="subunit">
    <text evidence="2">Monomer.</text>
</comment>
<proteinExistence type="inferred from homology"/>
<evidence type="ECO:0000256" key="1">
    <source>
        <dbReference type="ARBA" id="ARBA00008072"/>
    </source>
</evidence>
<sequence>MSRNLAAILPSLGSPLSVHPVELYTPGPYELLIKNTTIAFNAIEYKIAKLGAIPIDYPIILGSTFAGTIEDIGSQVTDYQVGARVVVSKRFGVKGNQYGAYQQYVVVADKMISRVPDGVDESVPASLMMNLTCVVGLFTGRLRLDRPRLDGLKSAGKNKKVLVYGGSSSFGGLSVQYLSQAGYTVVTTSSPRNRNFVDKLGAIVVIDHTIKPEALVDQLVAESPYDIMVDTISLPNTIAVTARVLAAQGGGKLYAMQPAFEPESLPEGVTRVFEPWSESLYEEKNHDLQEWVMQMYLPQCIAQGAIIPLPIDKVAGGLKGINEVLDRLQKGVSGVRLVADPRE</sequence>
<evidence type="ECO:0000313" key="6">
    <source>
        <dbReference type="Proteomes" id="UP000800038"/>
    </source>
</evidence>
<evidence type="ECO:0000313" key="5">
    <source>
        <dbReference type="EMBL" id="KAF1937529.1"/>
    </source>
</evidence>
<dbReference type="OrthoDB" id="3509362at2759"/>
<feature type="domain" description="Alcohol dehydrogenase-like N-terminal" evidence="4">
    <location>
        <begin position="27"/>
        <end position="117"/>
    </location>
</feature>
<dbReference type="PANTHER" id="PTHR45348">
    <property type="entry name" value="HYPOTHETICAL OXIDOREDUCTASE (EUROFUNG)"/>
    <property type="match status" value="1"/>
</dbReference>
<dbReference type="Proteomes" id="UP000800038">
    <property type="component" value="Unassembled WGS sequence"/>
</dbReference>
<reference evidence="5" key="1">
    <citation type="journal article" date="2020" name="Stud. Mycol.">
        <title>101 Dothideomycetes genomes: a test case for predicting lifestyles and emergence of pathogens.</title>
        <authorList>
            <person name="Haridas S."/>
            <person name="Albert R."/>
            <person name="Binder M."/>
            <person name="Bloem J."/>
            <person name="Labutti K."/>
            <person name="Salamov A."/>
            <person name="Andreopoulos B."/>
            <person name="Baker S."/>
            <person name="Barry K."/>
            <person name="Bills G."/>
            <person name="Bluhm B."/>
            <person name="Cannon C."/>
            <person name="Castanera R."/>
            <person name="Culley D."/>
            <person name="Daum C."/>
            <person name="Ezra D."/>
            <person name="Gonzalez J."/>
            <person name="Henrissat B."/>
            <person name="Kuo A."/>
            <person name="Liang C."/>
            <person name="Lipzen A."/>
            <person name="Lutzoni F."/>
            <person name="Magnuson J."/>
            <person name="Mondo S."/>
            <person name="Nolan M."/>
            <person name="Ohm R."/>
            <person name="Pangilinan J."/>
            <person name="Park H.-J."/>
            <person name="Ramirez L."/>
            <person name="Alfaro M."/>
            <person name="Sun H."/>
            <person name="Tritt A."/>
            <person name="Yoshinaga Y."/>
            <person name="Zwiers L.-H."/>
            <person name="Turgeon B."/>
            <person name="Goodwin S."/>
            <person name="Spatafora J."/>
            <person name="Crous P."/>
            <person name="Grigoriev I."/>
        </authorList>
    </citation>
    <scope>NUCLEOTIDE SEQUENCE</scope>
    <source>
        <strain evidence="5">CBS 161.51</strain>
    </source>
</reference>
<dbReference type="SUPFAM" id="SSF51735">
    <property type="entry name" value="NAD(P)-binding Rossmann-fold domains"/>
    <property type="match status" value="1"/>
</dbReference>
<dbReference type="Gene3D" id="3.90.180.10">
    <property type="entry name" value="Medium-chain alcohol dehydrogenases, catalytic domain"/>
    <property type="match status" value="1"/>
</dbReference>
<dbReference type="Gene3D" id="3.40.50.720">
    <property type="entry name" value="NAD(P)-binding Rossmann-like Domain"/>
    <property type="match status" value="1"/>
</dbReference>
<organism evidence="5 6">
    <name type="scientific">Clathrospora elynae</name>
    <dbReference type="NCBI Taxonomy" id="706981"/>
    <lineage>
        <taxon>Eukaryota</taxon>
        <taxon>Fungi</taxon>
        <taxon>Dikarya</taxon>
        <taxon>Ascomycota</taxon>
        <taxon>Pezizomycotina</taxon>
        <taxon>Dothideomycetes</taxon>
        <taxon>Pleosporomycetidae</taxon>
        <taxon>Pleosporales</taxon>
        <taxon>Diademaceae</taxon>
        <taxon>Clathrospora</taxon>
    </lineage>
</organism>
<gene>
    <name evidence="5" type="ORF">EJ02DRAFT_437802</name>
</gene>
<evidence type="ECO:0000259" key="4">
    <source>
        <dbReference type="Pfam" id="PF08240"/>
    </source>
</evidence>
<keyword evidence="6" id="KW-1185">Reference proteome</keyword>
<dbReference type="InterPro" id="IPR013154">
    <property type="entry name" value="ADH-like_N"/>
</dbReference>
<name>A0A6A5SD90_9PLEO</name>
<dbReference type="CDD" id="cd08249">
    <property type="entry name" value="enoyl_reductase_like"/>
    <property type="match status" value="1"/>
</dbReference>
<dbReference type="AlphaFoldDB" id="A0A6A5SD90"/>
<dbReference type="SUPFAM" id="SSF50129">
    <property type="entry name" value="GroES-like"/>
    <property type="match status" value="1"/>
</dbReference>
<dbReference type="EMBL" id="ML976135">
    <property type="protein sequence ID" value="KAF1937529.1"/>
    <property type="molecule type" value="Genomic_DNA"/>
</dbReference>
<protein>
    <submittedName>
        <fullName evidence="5">GroES-like protein</fullName>
    </submittedName>
</protein>
<keyword evidence="3" id="KW-0560">Oxidoreductase</keyword>
<dbReference type="InterPro" id="IPR036291">
    <property type="entry name" value="NAD(P)-bd_dom_sf"/>
</dbReference>
<dbReference type="InterPro" id="IPR011032">
    <property type="entry name" value="GroES-like_sf"/>
</dbReference>
<evidence type="ECO:0000256" key="3">
    <source>
        <dbReference type="ARBA" id="ARBA00023002"/>
    </source>
</evidence>
<comment type="similarity">
    <text evidence="1">Belongs to the zinc-containing alcohol dehydrogenase family.</text>
</comment>
<dbReference type="Pfam" id="PF08240">
    <property type="entry name" value="ADH_N"/>
    <property type="match status" value="1"/>
</dbReference>
<accession>A0A6A5SD90</accession>
<dbReference type="PANTHER" id="PTHR45348:SF2">
    <property type="entry name" value="ZINC-TYPE ALCOHOL DEHYDROGENASE-LIKE PROTEIN C2E1P3.01"/>
    <property type="match status" value="1"/>
</dbReference>